<dbReference type="Pfam" id="PF18962">
    <property type="entry name" value="Por_Secre_tail"/>
    <property type="match status" value="1"/>
</dbReference>
<organism evidence="4 5">
    <name type="scientific">Aquimarina litoralis</name>
    <dbReference type="NCBI Taxonomy" id="584605"/>
    <lineage>
        <taxon>Bacteria</taxon>
        <taxon>Pseudomonadati</taxon>
        <taxon>Bacteroidota</taxon>
        <taxon>Flavobacteriia</taxon>
        <taxon>Flavobacteriales</taxon>
        <taxon>Flavobacteriaceae</taxon>
        <taxon>Aquimarina</taxon>
    </lineage>
</organism>
<feature type="signal peptide" evidence="2">
    <location>
        <begin position="1"/>
        <end position="19"/>
    </location>
</feature>
<evidence type="ECO:0000313" key="5">
    <source>
        <dbReference type="Proteomes" id="UP001501758"/>
    </source>
</evidence>
<dbReference type="RefSeq" id="WP_343914056.1">
    <property type="nucleotide sequence ID" value="NZ_BAAAGE010000004.1"/>
</dbReference>
<evidence type="ECO:0000313" key="4">
    <source>
        <dbReference type="EMBL" id="GAA0729818.1"/>
    </source>
</evidence>
<keyword evidence="1 2" id="KW-0732">Signal</keyword>
<keyword evidence="5" id="KW-1185">Reference proteome</keyword>
<evidence type="ECO:0000256" key="2">
    <source>
        <dbReference type="SAM" id="SignalP"/>
    </source>
</evidence>
<reference evidence="4 5" key="1">
    <citation type="journal article" date="2019" name="Int. J. Syst. Evol. Microbiol.">
        <title>The Global Catalogue of Microorganisms (GCM) 10K type strain sequencing project: providing services to taxonomists for standard genome sequencing and annotation.</title>
        <authorList>
            <consortium name="The Broad Institute Genomics Platform"/>
            <consortium name="The Broad Institute Genome Sequencing Center for Infectious Disease"/>
            <person name="Wu L."/>
            <person name="Ma J."/>
        </authorList>
    </citation>
    <scope>NUCLEOTIDE SEQUENCE [LARGE SCALE GENOMIC DNA]</scope>
    <source>
        <strain evidence="4 5">JCM 15974</strain>
    </source>
</reference>
<evidence type="ECO:0000259" key="3">
    <source>
        <dbReference type="Pfam" id="PF18962"/>
    </source>
</evidence>
<protein>
    <recommendedName>
        <fullName evidence="3">Secretion system C-terminal sorting domain-containing protein</fullName>
    </recommendedName>
</protein>
<dbReference type="EMBL" id="BAAAGE010000004">
    <property type="protein sequence ID" value="GAA0729818.1"/>
    <property type="molecule type" value="Genomic_DNA"/>
</dbReference>
<dbReference type="Proteomes" id="UP001501758">
    <property type="component" value="Unassembled WGS sequence"/>
</dbReference>
<feature type="domain" description="Secretion system C-terminal sorting" evidence="3">
    <location>
        <begin position="381"/>
        <end position="446"/>
    </location>
</feature>
<evidence type="ECO:0000256" key="1">
    <source>
        <dbReference type="ARBA" id="ARBA00022729"/>
    </source>
</evidence>
<gene>
    <name evidence="4" type="ORF">GCM10009430_40370</name>
</gene>
<dbReference type="NCBIfam" id="TIGR04183">
    <property type="entry name" value="Por_Secre_tail"/>
    <property type="match status" value="1"/>
</dbReference>
<feature type="chain" id="PRO_5046058925" description="Secretion system C-terminal sorting domain-containing protein" evidence="2">
    <location>
        <begin position="20"/>
        <end position="449"/>
    </location>
</feature>
<sequence>MKKAILLLTCLGSFCVAQAQTYDNSTYFINEIVASPPNSSSTLVNHTDNSNIADHKFDADDTFEYFEFRGTPNAVIDDGVYFIVVDGDGDDSDVGNNIGKVRDAINLSGLSFGSNGILAIVANMTFETGSVDQNGVNIEGTKMINPYADALAASGANVITVELEGTPVWNDELDPMDGSLDTLNNFTSVTAVTNSIGYDGTINDQSSTYMLIKSTTGSPKDLIIDTDENGIIDDSTAAPGADHLSWTIYDSVSILDDDDITSPEVGEFAYGQIIFVELLTENDALLNYDNNLSTVVTLEQYPMYIARFNGTTGYVGGTDWMAGRLNSNSFPEWQISTTEARNIPIELTGTTVPLSTYGEPNISLNTLSVTEQELTDDISFYPNPTSNVININSKNDIIQSLEVVDVTGQILLDKKENLDVVDLTPFAAGLYYLNIYGDGAKITKAIVKK</sequence>
<proteinExistence type="predicted"/>
<comment type="caution">
    <text evidence="4">The sequence shown here is derived from an EMBL/GenBank/DDBJ whole genome shotgun (WGS) entry which is preliminary data.</text>
</comment>
<accession>A0ABN1J650</accession>
<dbReference type="InterPro" id="IPR026444">
    <property type="entry name" value="Secre_tail"/>
</dbReference>
<name>A0ABN1J650_9FLAO</name>